<dbReference type="InterPro" id="IPR052030">
    <property type="entry name" value="Peptidase_M20/M20A_hydrolases"/>
</dbReference>
<dbReference type="InterPro" id="IPR017439">
    <property type="entry name" value="Amidohydrolase"/>
</dbReference>
<dbReference type="NCBIfam" id="TIGR01891">
    <property type="entry name" value="amidohydrolases"/>
    <property type="match status" value="1"/>
</dbReference>
<evidence type="ECO:0000259" key="1">
    <source>
        <dbReference type="Pfam" id="PF07687"/>
    </source>
</evidence>
<reference evidence="2 3" key="1">
    <citation type="submission" date="2020-11" db="EMBL/GenBank/DDBJ databases">
        <title>Fusibacter basophilias sp. nov.</title>
        <authorList>
            <person name="Qiu D."/>
        </authorList>
    </citation>
    <scope>NUCLEOTIDE SEQUENCE [LARGE SCALE GENOMIC DNA]</scope>
    <source>
        <strain evidence="2 3">Q10-2</strain>
    </source>
</reference>
<dbReference type="InterPro" id="IPR017145">
    <property type="entry name" value="Aminobenzoyl-glu_utiliz_pB"/>
</dbReference>
<dbReference type="Gene3D" id="3.30.70.360">
    <property type="match status" value="1"/>
</dbReference>
<dbReference type="Pfam" id="PF07687">
    <property type="entry name" value="M20_dimer"/>
    <property type="match status" value="1"/>
</dbReference>
<proteinExistence type="predicted"/>
<gene>
    <name evidence="2" type="ORF">ISU02_20805</name>
</gene>
<accession>A0ABR9ZYU0</accession>
<dbReference type="SUPFAM" id="SSF55031">
    <property type="entry name" value="Bacterial exopeptidase dimerisation domain"/>
    <property type="match status" value="1"/>
</dbReference>
<comment type="caution">
    <text evidence="2">The sequence shown here is derived from an EMBL/GenBank/DDBJ whole genome shotgun (WGS) entry which is preliminary data.</text>
</comment>
<dbReference type="RefSeq" id="WP_194703780.1">
    <property type="nucleotide sequence ID" value="NZ_JADKNH010000017.1"/>
</dbReference>
<evidence type="ECO:0000313" key="2">
    <source>
        <dbReference type="EMBL" id="MBF4695541.1"/>
    </source>
</evidence>
<protein>
    <submittedName>
        <fullName evidence="2">Amidohydrolase</fullName>
    </submittedName>
</protein>
<keyword evidence="3" id="KW-1185">Reference proteome</keyword>
<dbReference type="EMBL" id="JADKNH010000017">
    <property type="protein sequence ID" value="MBF4695541.1"/>
    <property type="molecule type" value="Genomic_DNA"/>
</dbReference>
<dbReference type="InterPro" id="IPR011650">
    <property type="entry name" value="Peptidase_M20_dimer"/>
</dbReference>
<sequence length="461" mass="49956">MTGILAQKGIEEMKTPLYDLAKKIWENPETAYNEVKASQWTADFLEAQGFEVERKYVGLPTAIKATWGSGKPIIGFLGEYDALPGMSQKISTIKEPIIADAPGQGCGHNLLGVAHVGAVLGMKKEMEEKKLKGTIIYYGCPAEEVLTGKGFMARGGAFKELDIALAWHPGSKNKVTTGVNTGLNTVKFHFKGQTAHAGGDPQNGRSALDALELMNVGTQYLREHVTDDVRIHYITIEGGVAPNIVPDKASSWYFVRALSREVVVETYNRLLKVAKGAAMMTETEVGIEFLGGCYNTLQNKVLVNLIHETMQEVGAPDWTESEIQFAEALNKVSANYDKLVSSGKIPEGMHIHSEIEAIVDENGYGSTDVGDVQHIVPGVMFTTATNNIGAAGHSWQITASSGSSIGEKGMIMAAKVMAIAGIKAIENPKIIQEAKLEFDEVMHGKTYRCPMTDEITIPLPK</sequence>
<dbReference type="PANTHER" id="PTHR30575:SF0">
    <property type="entry name" value="XAA-ARG DIPEPTIDASE"/>
    <property type="match status" value="1"/>
</dbReference>
<organism evidence="2 3">
    <name type="scientific">Fusibacter ferrireducens</name>
    <dbReference type="NCBI Taxonomy" id="2785058"/>
    <lineage>
        <taxon>Bacteria</taxon>
        <taxon>Bacillati</taxon>
        <taxon>Bacillota</taxon>
        <taxon>Clostridia</taxon>
        <taxon>Eubacteriales</taxon>
        <taxon>Eubacteriales Family XII. Incertae Sedis</taxon>
        <taxon>Fusibacter</taxon>
    </lineage>
</organism>
<dbReference type="PIRSF" id="PIRSF037227">
    <property type="entry name" value="Aminobenzoyl-glu_utiliz_pB"/>
    <property type="match status" value="1"/>
</dbReference>
<feature type="domain" description="Peptidase M20 dimerisation" evidence="1">
    <location>
        <begin position="181"/>
        <end position="269"/>
    </location>
</feature>
<dbReference type="InterPro" id="IPR036264">
    <property type="entry name" value="Bact_exopeptidase_dim_dom"/>
</dbReference>
<evidence type="ECO:0000313" key="3">
    <source>
        <dbReference type="Proteomes" id="UP000614200"/>
    </source>
</evidence>
<name>A0ABR9ZYU0_9FIRM</name>
<dbReference type="Proteomes" id="UP000614200">
    <property type="component" value="Unassembled WGS sequence"/>
</dbReference>
<dbReference type="SUPFAM" id="SSF53187">
    <property type="entry name" value="Zn-dependent exopeptidases"/>
    <property type="match status" value="1"/>
</dbReference>
<dbReference type="Gene3D" id="3.40.630.10">
    <property type="entry name" value="Zn peptidases"/>
    <property type="match status" value="2"/>
</dbReference>
<dbReference type="PANTHER" id="PTHR30575">
    <property type="entry name" value="PEPTIDASE M20"/>
    <property type="match status" value="1"/>
</dbReference>